<organism evidence="3 4">
    <name type="scientific">Amniculicola lignicola CBS 123094</name>
    <dbReference type="NCBI Taxonomy" id="1392246"/>
    <lineage>
        <taxon>Eukaryota</taxon>
        <taxon>Fungi</taxon>
        <taxon>Dikarya</taxon>
        <taxon>Ascomycota</taxon>
        <taxon>Pezizomycotina</taxon>
        <taxon>Dothideomycetes</taxon>
        <taxon>Pleosporomycetidae</taxon>
        <taxon>Pleosporales</taxon>
        <taxon>Amniculicolaceae</taxon>
        <taxon>Amniculicola</taxon>
    </lineage>
</organism>
<dbReference type="AlphaFoldDB" id="A0A6A5W974"/>
<evidence type="ECO:0000313" key="4">
    <source>
        <dbReference type="Proteomes" id="UP000799779"/>
    </source>
</evidence>
<feature type="region of interest" description="Disordered" evidence="1">
    <location>
        <begin position="690"/>
        <end position="777"/>
    </location>
</feature>
<keyword evidence="4" id="KW-1185">Reference proteome</keyword>
<accession>A0A6A5W974</accession>
<dbReference type="OrthoDB" id="9992527at2759"/>
<dbReference type="Proteomes" id="UP000799779">
    <property type="component" value="Unassembled WGS sequence"/>
</dbReference>
<dbReference type="SMART" id="SM00220">
    <property type="entry name" value="S_TKc"/>
    <property type="match status" value="1"/>
</dbReference>
<feature type="region of interest" description="Disordered" evidence="1">
    <location>
        <begin position="800"/>
        <end position="863"/>
    </location>
</feature>
<gene>
    <name evidence="3" type="ORF">P154DRAFT_565493</name>
</gene>
<dbReference type="InterPro" id="IPR011009">
    <property type="entry name" value="Kinase-like_dom_sf"/>
</dbReference>
<evidence type="ECO:0000256" key="1">
    <source>
        <dbReference type="SAM" id="MobiDB-lite"/>
    </source>
</evidence>
<sequence length="1147" mass="129398">MVGKDTGIMRNFTTRLNGVWRRKTVCHWQCPDQECHCKLHYTDFEQMETWMEEKPDGKLTNAGHLLLALGVGAFPPFLADYVLDGTKRCVRVFCILLELEQGDLIDYFYRANIVDKHLHYPLQERFDDLRAEFLRKRPEDGPDRIDRLIIDFKAATKAFYPVTLELGMDDNFEGGRYILPYCQYRRVNGKGGTASVFEASVQQCRITHQGLKEALARSVHEVENFGSCFKIAVKSYSKNNKDLFEWEKGAFKAMKNDGDKHIVRYLGCYQFDDGDRKTYNLLLEFGEMDFDEFCADLSNVPPVITDEIIRFWKSIFKIADAIKEVHAVSLWTGRSHRTYDGWHADIKPDNILRVNGRFKLADFGFAKFVETSNNVDRPPEQVLEGGTDSFGAPEFSRAIRAKTQTPVTQKIDTWSYGCVLSIAATWVVLGFQGIIQYRFLRKRARSNAKFAGTKACDLFHDGKDVLPEIKHWHNYLRDHIRKADTATSRVLDLIEGKMLTKNPQDRYTFTVLCEELGSQIKIAEERYGAMMRTEFVRGIPDNSVMAALWEIETLARQSAASSQSHTMSASSNIQDLGAIGLPLNLSDRQSKRVRGDAHIRQPRFAITPFRDELAREKLDALILWEPIDGASSIARVPEVSRPNPLSESPTEEDFGDRSWPDGADDRMDAHQDIKHRDSVLHSPLLPVLEAGPSEAFKPGLKSADKSNNRGPRCGFTEGPSHLPLRPTSATNSPPVNIPDAFHIGRDTNPNASGAAGGNYLPRLTTHPPEDSKGFPGRLVAATPPGWHEDWKPVLEPVDIKGKTPQRNIPDGGPSDDSDVVDRFRNNGTGSELVADPTSYRQPGDQFAHSSSQQPPPIQSNGNVSSVAVAHPFVEIPSSVWDLPWHICKIRKGLDADLPKGTTERWLAPLIGRLSKDSRKSSFYQDLKFFIDKRDMILVMDNTSHMQRYWGIVTFVAETLAMQLAGLDDDGIDARFTVRGKEFNTSKLKGIKGLKTFHKLLVQAHPIGVGDGHLDTATDMSQTLEAIFGEYRASSKKETTLIIFTDGDWDGTRLEKLYGHITKFMQHIKSEDFPSRHFTLTFIRFGDDPEAIQTLQYLDDTFHEEKEIEYGPPLALTYSAQLTSLKGHHRRMHVEGQRGENALGKCYG</sequence>
<dbReference type="EMBL" id="ML977615">
    <property type="protein sequence ID" value="KAF1997329.1"/>
    <property type="molecule type" value="Genomic_DNA"/>
</dbReference>
<dbReference type="Pfam" id="PF00069">
    <property type="entry name" value="Pkinase"/>
    <property type="match status" value="1"/>
</dbReference>
<name>A0A6A5W974_9PLEO</name>
<protein>
    <recommendedName>
        <fullName evidence="2">Protein kinase domain-containing protein</fullName>
    </recommendedName>
</protein>
<dbReference type="GO" id="GO:0005634">
    <property type="term" value="C:nucleus"/>
    <property type="evidence" value="ECO:0007669"/>
    <property type="project" value="TreeGrafter"/>
</dbReference>
<dbReference type="GO" id="GO:0004674">
    <property type="term" value="F:protein serine/threonine kinase activity"/>
    <property type="evidence" value="ECO:0007669"/>
    <property type="project" value="TreeGrafter"/>
</dbReference>
<dbReference type="PROSITE" id="PS50011">
    <property type="entry name" value="PROTEIN_KINASE_DOM"/>
    <property type="match status" value="1"/>
</dbReference>
<dbReference type="Gene3D" id="1.10.510.10">
    <property type="entry name" value="Transferase(Phosphotransferase) domain 1"/>
    <property type="match status" value="1"/>
</dbReference>
<dbReference type="PANTHER" id="PTHR44167">
    <property type="entry name" value="OVARIAN-SPECIFIC SERINE/THREONINE-PROTEIN KINASE LOK-RELATED"/>
    <property type="match status" value="1"/>
</dbReference>
<evidence type="ECO:0000259" key="2">
    <source>
        <dbReference type="PROSITE" id="PS50011"/>
    </source>
</evidence>
<dbReference type="GO" id="GO:0005524">
    <property type="term" value="F:ATP binding"/>
    <property type="evidence" value="ECO:0007669"/>
    <property type="project" value="InterPro"/>
</dbReference>
<evidence type="ECO:0000313" key="3">
    <source>
        <dbReference type="EMBL" id="KAF1997329.1"/>
    </source>
</evidence>
<dbReference type="GO" id="GO:0044773">
    <property type="term" value="P:mitotic DNA damage checkpoint signaling"/>
    <property type="evidence" value="ECO:0007669"/>
    <property type="project" value="TreeGrafter"/>
</dbReference>
<reference evidence="3" key="1">
    <citation type="journal article" date="2020" name="Stud. Mycol.">
        <title>101 Dothideomycetes genomes: a test case for predicting lifestyles and emergence of pathogens.</title>
        <authorList>
            <person name="Haridas S."/>
            <person name="Albert R."/>
            <person name="Binder M."/>
            <person name="Bloem J."/>
            <person name="Labutti K."/>
            <person name="Salamov A."/>
            <person name="Andreopoulos B."/>
            <person name="Baker S."/>
            <person name="Barry K."/>
            <person name="Bills G."/>
            <person name="Bluhm B."/>
            <person name="Cannon C."/>
            <person name="Castanera R."/>
            <person name="Culley D."/>
            <person name="Daum C."/>
            <person name="Ezra D."/>
            <person name="Gonzalez J."/>
            <person name="Henrissat B."/>
            <person name="Kuo A."/>
            <person name="Liang C."/>
            <person name="Lipzen A."/>
            <person name="Lutzoni F."/>
            <person name="Magnuson J."/>
            <person name="Mondo S."/>
            <person name="Nolan M."/>
            <person name="Ohm R."/>
            <person name="Pangilinan J."/>
            <person name="Park H.-J."/>
            <person name="Ramirez L."/>
            <person name="Alfaro M."/>
            <person name="Sun H."/>
            <person name="Tritt A."/>
            <person name="Yoshinaga Y."/>
            <person name="Zwiers L.-H."/>
            <person name="Turgeon B."/>
            <person name="Goodwin S."/>
            <person name="Spatafora J."/>
            <person name="Crous P."/>
            <person name="Grigoriev I."/>
        </authorList>
    </citation>
    <scope>NUCLEOTIDE SEQUENCE</scope>
    <source>
        <strain evidence="3">CBS 123094</strain>
    </source>
</reference>
<dbReference type="InterPro" id="IPR000719">
    <property type="entry name" value="Prot_kinase_dom"/>
</dbReference>
<feature type="region of interest" description="Disordered" evidence="1">
    <location>
        <begin position="638"/>
        <end position="663"/>
    </location>
</feature>
<proteinExistence type="predicted"/>
<dbReference type="PANTHER" id="PTHR44167:SF24">
    <property type="entry name" value="SERINE_THREONINE-PROTEIN KINASE CHK2"/>
    <property type="match status" value="1"/>
</dbReference>
<dbReference type="SUPFAM" id="SSF56112">
    <property type="entry name" value="Protein kinase-like (PK-like)"/>
    <property type="match status" value="1"/>
</dbReference>
<feature type="domain" description="Protein kinase" evidence="2">
    <location>
        <begin position="182"/>
        <end position="522"/>
    </location>
</feature>